<evidence type="ECO:0000256" key="8">
    <source>
        <dbReference type="ARBA" id="ARBA00022833"/>
    </source>
</evidence>
<evidence type="ECO:0000256" key="10">
    <source>
        <dbReference type="ARBA" id="ARBA00023054"/>
    </source>
</evidence>
<dbReference type="InterPro" id="IPR001293">
    <property type="entry name" value="Znf_TRAF"/>
</dbReference>
<dbReference type="GO" id="GO:0043122">
    <property type="term" value="P:regulation of canonical NF-kappaB signal transduction"/>
    <property type="evidence" value="ECO:0007669"/>
    <property type="project" value="TreeGrafter"/>
</dbReference>
<dbReference type="InterPro" id="IPR002083">
    <property type="entry name" value="MATH/TRAF_dom"/>
</dbReference>
<dbReference type="AlphaFoldDB" id="A0AA35SPT2"/>
<feature type="coiled-coil region" evidence="12">
    <location>
        <begin position="344"/>
        <end position="371"/>
    </location>
</feature>
<comment type="caution">
    <text evidence="16">The sequence shown here is derived from an EMBL/GenBank/DDBJ whole genome shotgun (WGS) entry which is preliminary data.</text>
</comment>
<dbReference type="Gene3D" id="2.60.210.10">
    <property type="entry name" value="Apoptosis, Tumor Necrosis Factor Receptor Associated Protein 2, Chain A"/>
    <property type="match status" value="1"/>
</dbReference>
<evidence type="ECO:0000256" key="1">
    <source>
        <dbReference type="ARBA" id="ARBA00004496"/>
    </source>
</evidence>
<feature type="zinc finger region" description="TRAF-type" evidence="11">
    <location>
        <begin position="151"/>
        <end position="190"/>
    </location>
</feature>
<feature type="zinc finger region" description="TRAF-type" evidence="11">
    <location>
        <begin position="96"/>
        <end position="150"/>
    </location>
</feature>
<feature type="domain" description="TRAF-type" evidence="15">
    <location>
        <begin position="151"/>
        <end position="190"/>
    </location>
</feature>
<evidence type="ECO:0000256" key="11">
    <source>
        <dbReference type="PROSITE-ProRule" id="PRU00207"/>
    </source>
</evidence>
<proteinExistence type="predicted"/>
<keyword evidence="6" id="KW-0677">Repeat</keyword>
<evidence type="ECO:0000256" key="2">
    <source>
        <dbReference type="ARBA" id="ARBA00022490"/>
    </source>
</evidence>
<keyword evidence="9" id="KW-0832">Ubl conjugation</keyword>
<dbReference type="PANTHER" id="PTHR10131:SF138">
    <property type="entry name" value="RE66324P"/>
    <property type="match status" value="1"/>
</dbReference>
<gene>
    <name evidence="16" type="ORF">GBAR_LOCUS18368</name>
</gene>
<feature type="domain" description="MATH" evidence="14">
    <location>
        <begin position="381"/>
        <end position="525"/>
    </location>
</feature>
<dbReference type="Pfam" id="PF21355">
    <property type="entry name" value="TRAF-mep_MATH"/>
    <property type="match status" value="1"/>
</dbReference>
<evidence type="ECO:0000256" key="6">
    <source>
        <dbReference type="ARBA" id="ARBA00022737"/>
    </source>
</evidence>
<dbReference type="EMBL" id="CASHTH010002604">
    <property type="protein sequence ID" value="CAI8032496.1"/>
    <property type="molecule type" value="Genomic_DNA"/>
</dbReference>
<keyword evidence="2" id="KW-0963">Cytoplasm</keyword>
<keyword evidence="16" id="KW-0675">Receptor</keyword>
<dbReference type="PROSITE" id="PS50145">
    <property type="entry name" value="ZF_TRAF"/>
    <property type="match status" value="2"/>
</dbReference>
<dbReference type="SMART" id="SM00061">
    <property type="entry name" value="MATH"/>
    <property type="match status" value="1"/>
</dbReference>
<keyword evidence="3" id="KW-1017">Isopeptide bond</keyword>
<dbReference type="GO" id="GO:0005737">
    <property type="term" value="C:cytoplasm"/>
    <property type="evidence" value="ECO:0007669"/>
    <property type="project" value="UniProtKB-SubCell"/>
</dbReference>
<keyword evidence="7 11" id="KW-0863">Zinc-finger</keyword>
<organism evidence="16 17">
    <name type="scientific">Geodia barretti</name>
    <name type="common">Barrett's horny sponge</name>
    <dbReference type="NCBI Taxonomy" id="519541"/>
    <lineage>
        <taxon>Eukaryota</taxon>
        <taxon>Metazoa</taxon>
        <taxon>Porifera</taxon>
        <taxon>Demospongiae</taxon>
        <taxon>Heteroscleromorpha</taxon>
        <taxon>Tetractinellida</taxon>
        <taxon>Astrophorina</taxon>
        <taxon>Geodiidae</taxon>
        <taxon>Geodia</taxon>
    </lineage>
</organism>
<accession>A0AA35SPT2</accession>
<evidence type="ECO:0000256" key="3">
    <source>
        <dbReference type="ARBA" id="ARBA00022499"/>
    </source>
</evidence>
<evidence type="ECO:0000259" key="14">
    <source>
        <dbReference type="PROSITE" id="PS50144"/>
    </source>
</evidence>
<dbReference type="GO" id="GO:0005164">
    <property type="term" value="F:tumor necrosis factor receptor binding"/>
    <property type="evidence" value="ECO:0007669"/>
    <property type="project" value="TreeGrafter"/>
</dbReference>
<evidence type="ECO:0000256" key="9">
    <source>
        <dbReference type="ARBA" id="ARBA00022843"/>
    </source>
</evidence>
<dbReference type="PROSITE" id="PS50144">
    <property type="entry name" value="MATH"/>
    <property type="match status" value="1"/>
</dbReference>
<dbReference type="Gene3D" id="3.30.40.10">
    <property type="entry name" value="Zinc/RING finger domain, C3HC4 (zinc finger)"/>
    <property type="match status" value="3"/>
</dbReference>
<comment type="subcellular location">
    <subcellularLocation>
        <location evidence="1">Cytoplasm</location>
    </subcellularLocation>
</comment>
<evidence type="ECO:0000256" key="5">
    <source>
        <dbReference type="ARBA" id="ARBA00022723"/>
    </source>
</evidence>
<feature type="region of interest" description="Disordered" evidence="13">
    <location>
        <begin position="319"/>
        <end position="338"/>
    </location>
</feature>
<evidence type="ECO:0000259" key="15">
    <source>
        <dbReference type="PROSITE" id="PS50145"/>
    </source>
</evidence>
<keyword evidence="8 11" id="KW-0862">Zinc</keyword>
<dbReference type="GO" id="GO:0009898">
    <property type="term" value="C:cytoplasmic side of plasma membrane"/>
    <property type="evidence" value="ECO:0007669"/>
    <property type="project" value="TreeGrafter"/>
</dbReference>
<evidence type="ECO:0000313" key="16">
    <source>
        <dbReference type="EMBL" id="CAI8032496.1"/>
    </source>
</evidence>
<dbReference type="PANTHER" id="PTHR10131">
    <property type="entry name" value="TNF RECEPTOR ASSOCIATED FACTOR"/>
    <property type="match status" value="1"/>
</dbReference>
<name>A0AA35SPT2_GEOBA</name>
<feature type="domain" description="TRAF-type" evidence="15">
    <location>
        <begin position="96"/>
        <end position="150"/>
    </location>
</feature>
<feature type="compositionally biased region" description="Polar residues" evidence="13">
    <location>
        <begin position="319"/>
        <end position="332"/>
    </location>
</feature>
<dbReference type="Pfam" id="PF02176">
    <property type="entry name" value="zf-TRAF"/>
    <property type="match status" value="1"/>
</dbReference>
<dbReference type="SUPFAM" id="SSF57997">
    <property type="entry name" value="Tropomyosin"/>
    <property type="match status" value="1"/>
</dbReference>
<dbReference type="InterPro" id="IPR012227">
    <property type="entry name" value="TNF_rcpt-assoc_TRAF_met"/>
</dbReference>
<dbReference type="Proteomes" id="UP001174909">
    <property type="component" value="Unassembled WGS sequence"/>
</dbReference>
<dbReference type="GO" id="GO:0006915">
    <property type="term" value="P:apoptotic process"/>
    <property type="evidence" value="ECO:0007669"/>
    <property type="project" value="UniProtKB-KW"/>
</dbReference>
<evidence type="ECO:0000256" key="4">
    <source>
        <dbReference type="ARBA" id="ARBA00022703"/>
    </source>
</evidence>
<evidence type="ECO:0000256" key="12">
    <source>
        <dbReference type="SAM" id="Coils"/>
    </source>
</evidence>
<protein>
    <submittedName>
        <fullName evidence="16">TNF receptor-associated factor 2</fullName>
    </submittedName>
</protein>
<dbReference type="GO" id="GO:0008270">
    <property type="term" value="F:zinc ion binding"/>
    <property type="evidence" value="ECO:0007669"/>
    <property type="project" value="UniProtKB-KW"/>
</dbReference>
<keyword evidence="4" id="KW-0053">Apoptosis</keyword>
<dbReference type="InterPro" id="IPR049342">
    <property type="entry name" value="TRAF1-6_MATH_dom"/>
</dbReference>
<evidence type="ECO:0000313" key="17">
    <source>
        <dbReference type="Proteomes" id="UP001174909"/>
    </source>
</evidence>
<reference evidence="16" key="1">
    <citation type="submission" date="2023-03" db="EMBL/GenBank/DDBJ databases">
        <authorList>
            <person name="Steffen K."/>
            <person name="Cardenas P."/>
        </authorList>
    </citation>
    <scope>NUCLEOTIDE SEQUENCE</scope>
</reference>
<sequence length="533" mass="61006">MPGYRDVTPVEPLKPGLLCSECNLLLKEPVQTGEGDRLCRSCYDDIKKNGVSQNGIKLGEEPCYPDRAVGKEITQLKVRCANYSSGCPWQGKLQEYEDHDCQHKPQLCPNEGCGEMISKPEFKTHWTKRCNYRNVNCKHCKEKMIAKDLEAHYVRCPEYPVKCERCSQSVKKSGLEDHVANHCQFVECSCGDIVKRKNWEAHFREDGALFKHMSSLQHLLRSLHSSHRQLYSKLDEKQKLMEVETTATGELSRVETELKAFQSQYENRLTILQKKLGALDTVRGDIDSVRRDCSKLTDTSKTMGGRLEAQEDKLKQVQGQVVTSKGRPSSGASRYGDSFSDSRMAVVERKIEELERQNTMLKVHVSELELQLQASLASTHNGSFLWRIPDVARRRRDAIEERITSIYSPPFYTGRNGYKMCIRAYLNGDGIGFKTHLSLFFVLMRGEYDPLLKWPFEHKVSLILVDQDHRKHIVQTFKPTPESSSFKRPTSDMNVASGCPQFSKSDVLDENNYVKSDIMYIKCIVDVSRIFHP</sequence>
<dbReference type="SUPFAM" id="SSF49599">
    <property type="entry name" value="TRAF domain-like"/>
    <property type="match status" value="3"/>
</dbReference>
<evidence type="ECO:0000256" key="13">
    <source>
        <dbReference type="SAM" id="MobiDB-lite"/>
    </source>
</evidence>
<keyword evidence="10 12" id="KW-0175">Coiled coil</keyword>
<dbReference type="InterPro" id="IPR008974">
    <property type="entry name" value="TRAF-like"/>
</dbReference>
<dbReference type="GO" id="GO:0007165">
    <property type="term" value="P:signal transduction"/>
    <property type="evidence" value="ECO:0007669"/>
    <property type="project" value="InterPro"/>
</dbReference>
<evidence type="ECO:0000256" key="7">
    <source>
        <dbReference type="ARBA" id="ARBA00022771"/>
    </source>
</evidence>
<dbReference type="InterPro" id="IPR013083">
    <property type="entry name" value="Znf_RING/FYVE/PHD"/>
</dbReference>
<dbReference type="PIRSF" id="PIRSF015614">
    <property type="entry name" value="TRAF"/>
    <property type="match status" value="1"/>
</dbReference>
<dbReference type="GO" id="GO:0042981">
    <property type="term" value="P:regulation of apoptotic process"/>
    <property type="evidence" value="ECO:0007669"/>
    <property type="project" value="InterPro"/>
</dbReference>
<keyword evidence="17" id="KW-1185">Reference proteome</keyword>
<dbReference type="FunFam" id="2.60.210.10:FF:000001">
    <property type="entry name" value="TNF receptor-associated factor"/>
    <property type="match status" value="1"/>
</dbReference>
<keyword evidence="5 11" id="KW-0479">Metal-binding</keyword>